<dbReference type="RefSeq" id="XP_003663412.1">
    <property type="nucleotide sequence ID" value="XM_003663364.1"/>
</dbReference>
<protein>
    <submittedName>
        <fullName evidence="2">Uncharacterized protein</fullName>
    </submittedName>
</protein>
<dbReference type="HOGENOM" id="CLU_2980735_0_0_1"/>
<dbReference type="EMBL" id="CP003004">
    <property type="protein sequence ID" value="AEO58167.1"/>
    <property type="molecule type" value="Genomic_DNA"/>
</dbReference>
<dbReference type="GeneID" id="11509290"/>
<dbReference type="Pfam" id="PF13450">
    <property type="entry name" value="NAD_binding_8"/>
    <property type="match status" value="1"/>
</dbReference>
<evidence type="ECO:0000313" key="3">
    <source>
        <dbReference type="Proteomes" id="UP000007322"/>
    </source>
</evidence>
<evidence type="ECO:0000256" key="1">
    <source>
        <dbReference type="ARBA" id="ARBA00010139"/>
    </source>
</evidence>
<accession>G2QCJ1</accession>
<dbReference type="InterPro" id="IPR051209">
    <property type="entry name" value="FAD-bind_Monooxygenase_sf"/>
</dbReference>
<dbReference type="Proteomes" id="UP000007322">
    <property type="component" value="Chromosome 3"/>
</dbReference>
<keyword evidence="3" id="KW-1185">Reference proteome</keyword>
<organism evidence="2 3">
    <name type="scientific">Thermothelomyces thermophilus (strain ATCC 42464 / BCRC 31852 / DSM 1799)</name>
    <name type="common">Sporotrichum thermophile</name>
    <dbReference type="NCBI Taxonomy" id="573729"/>
    <lineage>
        <taxon>Eukaryota</taxon>
        <taxon>Fungi</taxon>
        <taxon>Dikarya</taxon>
        <taxon>Ascomycota</taxon>
        <taxon>Pezizomycotina</taxon>
        <taxon>Sordariomycetes</taxon>
        <taxon>Sordariomycetidae</taxon>
        <taxon>Sordariales</taxon>
        <taxon>Chaetomiaceae</taxon>
        <taxon>Thermothelomyces</taxon>
    </lineage>
</organism>
<proteinExistence type="inferred from homology"/>
<comment type="similarity">
    <text evidence="1">Belongs to the FAD-binding monooxygenase family.</text>
</comment>
<dbReference type="InParanoid" id="G2QCJ1"/>
<dbReference type="SUPFAM" id="SSF51905">
    <property type="entry name" value="FAD/NAD(P)-binding domain"/>
    <property type="match status" value="1"/>
</dbReference>
<dbReference type="KEGG" id="mtm:MYCTH_2127197"/>
<sequence>MPTATVSVFEKTDAVGGTWAKNTYPRLSCDIPSQLYSYSFAPNPDWSEVYASQPEILA</sequence>
<dbReference type="PANTHER" id="PTHR42877">
    <property type="entry name" value="L-ORNITHINE N(5)-MONOOXYGENASE-RELATED"/>
    <property type="match status" value="1"/>
</dbReference>
<dbReference type="VEuPathDB" id="FungiDB:MYCTH_2127197"/>
<dbReference type="Gene3D" id="3.50.50.60">
    <property type="entry name" value="FAD/NAD(P)-binding domain"/>
    <property type="match status" value="1"/>
</dbReference>
<name>G2QCJ1_THET4</name>
<dbReference type="OrthoDB" id="74360at2759"/>
<evidence type="ECO:0000313" key="2">
    <source>
        <dbReference type="EMBL" id="AEO58167.1"/>
    </source>
</evidence>
<dbReference type="PANTHER" id="PTHR42877:SF5">
    <property type="entry name" value="L-ORNITHINE N(5)-MONOOXYGENASE-RELATED"/>
    <property type="match status" value="1"/>
</dbReference>
<dbReference type="AlphaFoldDB" id="G2QCJ1"/>
<gene>
    <name evidence="2" type="ORF">MYCTH_2127197</name>
</gene>
<dbReference type="InterPro" id="IPR036188">
    <property type="entry name" value="FAD/NAD-bd_sf"/>
</dbReference>
<reference evidence="2 3" key="1">
    <citation type="journal article" date="2011" name="Nat. Biotechnol.">
        <title>Comparative genomic analysis of the thermophilic biomass-degrading fungi Myceliophthora thermophila and Thielavia terrestris.</title>
        <authorList>
            <person name="Berka R.M."/>
            <person name="Grigoriev I.V."/>
            <person name="Otillar R."/>
            <person name="Salamov A."/>
            <person name="Grimwood J."/>
            <person name="Reid I."/>
            <person name="Ishmael N."/>
            <person name="John T."/>
            <person name="Darmond C."/>
            <person name="Moisan M.-C."/>
            <person name="Henrissat B."/>
            <person name="Coutinho P.M."/>
            <person name="Lombard V."/>
            <person name="Natvig D.O."/>
            <person name="Lindquist E."/>
            <person name="Schmutz J."/>
            <person name="Lucas S."/>
            <person name="Harris P."/>
            <person name="Powlowski J."/>
            <person name="Bellemare A."/>
            <person name="Taylor D."/>
            <person name="Butler G."/>
            <person name="de Vries R.P."/>
            <person name="Allijn I.E."/>
            <person name="van den Brink J."/>
            <person name="Ushinsky S."/>
            <person name="Storms R."/>
            <person name="Powell A.J."/>
            <person name="Paulsen I.T."/>
            <person name="Elbourne L.D.H."/>
            <person name="Baker S.E."/>
            <person name="Magnuson J."/>
            <person name="LaBoissiere S."/>
            <person name="Clutterbuck A.J."/>
            <person name="Martinez D."/>
            <person name="Wogulis M."/>
            <person name="de Leon A.L."/>
            <person name="Rey M.W."/>
            <person name="Tsang A."/>
        </authorList>
    </citation>
    <scope>NUCLEOTIDE SEQUENCE [LARGE SCALE GENOMIC DNA]</scope>
    <source>
        <strain evidence="3">ATCC 42464 / BCRC 31852 / DSM 1799</strain>
    </source>
</reference>